<accession>A0A561T628</accession>
<evidence type="ECO:0000259" key="1">
    <source>
        <dbReference type="Pfam" id="PF03435"/>
    </source>
</evidence>
<dbReference type="AlphaFoldDB" id="A0A561T628"/>
<sequence>MIGVLGGYGAVGSEAARLLAAWGIGPLRIGGRDEERARASAAALPGPAEGVRVDLADDASLEAFVHGCDLVVNCAGPSHRTAARVARAALAVGAHHVDAGGDGVPEFPADRSVVLAAGAVPGLSGLLPRRLAAEFTAVHRLTAHTAVFDRFTPTAAADYLHGVLGGGTEPLAAWQDGRRRSRALPRRPATRLPHLPREVTATPYLDAEAERLAHRLGLAHGYWYSLLDGEQLPAALEAARTLPLPEAVRRLCRATALDTAGRTPYLTLLVQLDGTIGGRAATRTAVLRAPGVARLTGAVTAAAVPQVLAGRVPPGARPAAEVLDPAALLEQIGDHVELTIHQTTIDQLALVEEGAL</sequence>
<dbReference type="OrthoDB" id="4414717at2"/>
<dbReference type="SUPFAM" id="SSF51735">
    <property type="entry name" value="NAD(P)-binding Rossmann-fold domains"/>
    <property type="match status" value="1"/>
</dbReference>
<comment type="caution">
    <text evidence="2">The sequence shown here is derived from an EMBL/GenBank/DDBJ whole genome shotgun (WGS) entry which is preliminary data.</text>
</comment>
<dbReference type="Proteomes" id="UP000317940">
    <property type="component" value="Unassembled WGS sequence"/>
</dbReference>
<dbReference type="InterPro" id="IPR036291">
    <property type="entry name" value="NAD(P)-bd_dom_sf"/>
</dbReference>
<proteinExistence type="predicted"/>
<name>A0A561T628_9ACTN</name>
<dbReference type="PANTHER" id="PTHR43781:SF1">
    <property type="entry name" value="SACCHAROPINE DEHYDROGENASE"/>
    <property type="match status" value="1"/>
</dbReference>
<protein>
    <submittedName>
        <fullName evidence="2">Saccharopine dehydrogenase-like protein</fullName>
    </submittedName>
</protein>
<dbReference type="PANTHER" id="PTHR43781">
    <property type="entry name" value="SACCHAROPINE DEHYDROGENASE"/>
    <property type="match status" value="1"/>
</dbReference>
<organism evidence="2 3">
    <name type="scientific">Kitasatospora viridis</name>
    <dbReference type="NCBI Taxonomy" id="281105"/>
    <lineage>
        <taxon>Bacteria</taxon>
        <taxon>Bacillati</taxon>
        <taxon>Actinomycetota</taxon>
        <taxon>Actinomycetes</taxon>
        <taxon>Kitasatosporales</taxon>
        <taxon>Streptomycetaceae</taxon>
        <taxon>Kitasatospora</taxon>
    </lineage>
</organism>
<gene>
    <name evidence="2" type="ORF">FHX73_1446</name>
</gene>
<evidence type="ECO:0000313" key="3">
    <source>
        <dbReference type="Proteomes" id="UP000317940"/>
    </source>
</evidence>
<reference evidence="2 3" key="1">
    <citation type="submission" date="2019-06" db="EMBL/GenBank/DDBJ databases">
        <title>Sequencing the genomes of 1000 actinobacteria strains.</title>
        <authorList>
            <person name="Klenk H.-P."/>
        </authorList>
    </citation>
    <scope>NUCLEOTIDE SEQUENCE [LARGE SCALE GENOMIC DNA]</scope>
    <source>
        <strain evidence="2 3">DSM 44826</strain>
    </source>
</reference>
<dbReference type="InterPro" id="IPR005097">
    <property type="entry name" value="Sacchrp_dh_NADP-bd"/>
</dbReference>
<feature type="domain" description="Saccharopine dehydrogenase NADP binding" evidence="1">
    <location>
        <begin position="3"/>
        <end position="99"/>
    </location>
</feature>
<dbReference type="Gene3D" id="3.40.50.720">
    <property type="entry name" value="NAD(P)-binding Rossmann-like Domain"/>
    <property type="match status" value="1"/>
</dbReference>
<dbReference type="Pfam" id="PF03435">
    <property type="entry name" value="Sacchrp_dh_NADP"/>
    <property type="match status" value="1"/>
</dbReference>
<evidence type="ECO:0000313" key="2">
    <source>
        <dbReference type="EMBL" id="TWF82564.1"/>
    </source>
</evidence>
<keyword evidence="3" id="KW-1185">Reference proteome</keyword>
<dbReference type="EMBL" id="VIWT01000004">
    <property type="protein sequence ID" value="TWF82564.1"/>
    <property type="molecule type" value="Genomic_DNA"/>
</dbReference>
<dbReference type="RefSeq" id="WP_145909866.1">
    <property type="nucleotide sequence ID" value="NZ_BAAAMZ010000002.1"/>
</dbReference>